<dbReference type="STRING" id="340177.Cag_1368"/>
<dbReference type="eggNOG" id="ENOG50303FS">
    <property type="taxonomic scope" value="Bacteria"/>
</dbReference>
<dbReference type="KEGG" id="cch:Cag_1368"/>
<keyword evidence="1" id="KW-0732">Signal</keyword>
<reference evidence="2" key="1">
    <citation type="submission" date="2005-08" db="EMBL/GenBank/DDBJ databases">
        <title>Complete sequence of Chlorobium chlorochromatii CaD3.</title>
        <authorList>
            <person name="Copeland A."/>
            <person name="Lucas S."/>
            <person name="Lapidus A."/>
            <person name="Barry K."/>
            <person name="Detter J.C."/>
            <person name="Glavina T."/>
            <person name="Hammon N."/>
            <person name="Israni S."/>
            <person name="Pitluck S."/>
            <person name="Bryant D."/>
            <person name="Schmutz J."/>
            <person name="Larimer F."/>
            <person name="Land M."/>
            <person name="Kyrpides N."/>
            <person name="Ivanova N."/>
            <person name="Richardson P."/>
        </authorList>
    </citation>
    <scope>NUCLEOTIDE SEQUENCE [LARGE SCALE GENOMIC DNA]</scope>
    <source>
        <strain evidence="2">CaD3</strain>
    </source>
</reference>
<dbReference type="EMBL" id="CP000108">
    <property type="protein sequence ID" value="ABB28626.1"/>
    <property type="molecule type" value="Genomic_DNA"/>
</dbReference>
<evidence type="ECO:0000313" key="2">
    <source>
        <dbReference type="EMBL" id="ABB28626.1"/>
    </source>
</evidence>
<dbReference type="OrthoDB" id="595100at2"/>
<proteinExistence type="predicted"/>
<evidence type="ECO:0008006" key="3">
    <source>
        <dbReference type="Google" id="ProtNLM"/>
    </source>
</evidence>
<evidence type="ECO:0000256" key="1">
    <source>
        <dbReference type="SAM" id="SignalP"/>
    </source>
</evidence>
<dbReference type="HOGENOM" id="CLU_151930_0_0_10"/>
<gene>
    <name evidence="2" type="ordered locus">Cag_1368</name>
</gene>
<feature type="chain" id="PRO_5004223950" description="YtkA-like domain-containing protein" evidence="1">
    <location>
        <begin position="29"/>
        <end position="142"/>
    </location>
</feature>
<protein>
    <recommendedName>
        <fullName evidence="3">YtkA-like domain-containing protein</fullName>
    </recommendedName>
</protein>
<name>Q3AQU9_CHLCH</name>
<dbReference type="AlphaFoldDB" id="Q3AQU9"/>
<sequence length="142" mass="15743">MVFQRSMKVFTTFALFAGMMMASSNLHAVTVDDSIHEKACSVVAGERTVTLSIDPKPVKHMKELTFTVSVTPCDKLPDMLLLDLSMPGMQMGKNQVTLKKISSCKWQGNGIIVRCMSGRKLWQATVLSNELNNPAFAFNVRD</sequence>
<feature type="signal peptide" evidence="1">
    <location>
        <begin position="1"/>
        <end position="28"/>
    </location>
</feature>
<organism evidence="2">
    <name type="scientific">Chlorobium chlorochromatii (strain CaD3)</name>
    <dbReference type="NCBI Taxonomy" id="340177"/>
    <lineage>
        <taxon>Bacteria</taxon>
        <taxon>Pseudomonadati</taxon>
        <taxon>Chlorobiota</taxon>
        <taxon>Chlorobiia</taxon>
        <taxon>Chlorobiales</taxon>
        <taxon>Chlorobiaceae</taxon>
        <taxon>Chlorobium/Pelodictyon group</taxon>
        <taxon>Chlorobium</taxon>
    </lineage>
</organism>
<accession>Q3AQU9</accession>